<feature type="transmembrane region" description="Helical" evidence="9">
    <location>
        <begin position="740"/>
        <end position="762"/>
    </location>
</feature>
<dbReference type="InterPro" id="IPR001054">
    <property type="entry name" value="A/G_cyclase"/>
</dbReference>
<keyword evidence="6 7" id="KW-0456">Lyase</keyword>
<feature type="transmembrane region" description="Helical" evidence="9">
    <location>
        <begin position="120"/>
        <end position="136"/>
    </location>
</feature>
<dbReference type="InterPro" id="IPR018297">
    <property type="entry name" value="A/G_cyclase_CS"/>
</dbReference>
<feature type="transmembrane region" description="Helical" evidence="9">
    <location>
        <begin position="1398"/>
        <end position="1422"/>
    </location>
</feature>
<dbReference type="GO" id="GO:0000166">
    <property type="term" value="F:nucleotide binding"/>
    <property type="evidence" value="ECO:0007669"/>
    <property type="project" value="UniProtKB-KW"/>
</dbReference>
<dbReference type="InterPro" id="IPR029787">
    <property type="entry name" value="Nucleotide_cyclase"/>
</dbReference>
<dbReference type="CDD" id="cd07302">
    <property type="entry name" value="CHD"/>
    <property type="match status" value="1"/>
</dbReference>
<feature type="region of interest" description="Disordered" evidence="8">
    <location>
        <begin position="1880"/>
        <end position="1904"/>
    </location>
</feature>
<protein>
    <recommendedName>
        <fullName evidence="10">Guanylate cyclase domain-containing protein</fullName>
    </recommendedName>
</protein>
<dbReference type="SMART" id="SM00044">
    <property type="entry name" value="CYCc"/>
    <property type="match status" value="1"/>
</dbReference>
<feature type="transmembrane region" description="Helical" evidence="9">
    <location>
        <begin position="1088"/>
        <end position="1112"/>
    </location>
</feature>
<dbReference type="PROSITE" id="PS50125">
    <property type="entry name" value="GUANYLATE_CYCLASE_2"/>
    <property type="match status" value="1"/>
</dbReference>
<keyword evidence="4 9" id="KW-1133">Transmembrane helix</keyword>
<evidence type="ECO:0000256" key="7">
    <source>
        <dbReference type="RuleBase" id="RU000405"/>
    </source>
</evidence>
<dbReference type="InterPro" id="IPR057352">
    <property type="entry name" value="TPR_TmcB/C"/>
</dbReference>
<feature type="transmembrane region" description="Helical" evidence="9">
    <location>
        <begin position="176"/>
        <end position="195"/>
    </location>
</feature>
<dbReference type="InterPro" id="IPR050401">
    <property type="entry name" value="Cyclic_nucleotide_synthase"/>
</dbReference>
<proteinExistence type="inferred from homology"/>
<keyword evidence="3" id="KW-0547">Nucleotide-binding</keyword>
<dbReference type="PANTHER" id="PTHR11920:SF335">
    <property type="entry name" value="GUANYLATE CYCLASE"/>
    <property type="match status" value="1"/>
</dbReference>
<dbReference type="GO" id="GO:0009190">
    <property type="term" value="P:cyclic nucleotide biosynthetic process"/>
    <property type="evidence" value="ECO:0007669"/>
    <property type="project" value="InterPro"/>
</dbReference>
<feature type="domain" description="Guanylate cyclase" evidence="10">
    <location>
        <begin position="1680"/>
        <end position="1810"/>
    </location>
</feature>
<dbReference type="Pfam" id="PF00211">
    <property type="entry name" value="Guanylate_cyc"/>
    <property type="match status" value="1"/>
</dbReference>
<evidence type="ECO:0000256" key="9">
    <source>
        <dbReference type="SAM" id="Phobius"/>
    </source>
</evidence>
<keyword evidence="2 9" id="KW-0812">Transmembrane</keyword>
<keyword evidence="5 9" id="KW-0472">Membrane</keyword>
<evidence type="ECO:0000256" key="8">
    <source>
        <dbReference type="SAM" id="MobiDB-lite"/>
    </source>
</evidence>
<feature type="transmembrane region" description="Helical" evidence="9">
    <location>
        <begin position="1348"/>
        <end position="1373"/>
    </location>
</feature>
<feature type="transmembrane region" description="Helical" evidence="9">
    <location>
        <begin position="143"/>
        <end position="164"/>
    </location>
</feature>
<feature type="transmembrane region" description="Helical" evidence="9">
    <location>
        <begin position="1124"/>
        <end position="1145"/>
    </location>
</feature>
<feature type="transmembrane region" description="Helical" evidence="9">
    <location>
        <begin position="97"/>
        <end position="114"/>
    </location>
</feature>
<evidence type="ECO:0000256" key="2">
    <source>
        <dbReference type="ARBA" id="ARBA00022692"/>
    </source>
</evidence>
<name>A0A7S1IQX4_9EUGL</name>
<evidence type="ECO:0000256" key="3">
    <source>
        <dbReference type="ARBA" id="ARBA00022741"/>
    </source>
</evidence>
<dbReference type="GO" id="GO:0016020">
    <property type="term" value="C:membrane"/>
    <property type="evidence" value="ECO:0007669"/>
    <property type="project" value="UniProtKB-SubCell"/>
</dbReference>
<feature type="region of interest" description="Disordered" evidence="8">
    <location>
        <begin position="471"/>
        <end position="493"/>
    </location>
</feature>
<feature type="compositionally biased region" description="Polar residues" evidence="8">
    <location>
        <begin position="480"/>
        <end position="493"/>
    </location>
</feature>
<sequence>MAAVVALMGEKPGAGYKRGYACTTIEVFAPILCRPLFIPCLRILLHCGWHRHWALGVFSFLCVIPLVAWACFLKGLLFDFMPNSRSLGAGAHGRTSIILITLVLLMGILCAAASTNVCLVLWTVISLFMASVFWYTQPFYHKAANSAHVSVHGLCAVTAVVGLVVDNIGNTEVQKIISYAWLGAALVFLILGWWLTGRRFTPQRPVPSDEYPKFYRLPFADLLSEPMEAQEQDLEFPSKQALKQVIELPLFQYNGFKERVLGGSVAIVRFCTDVDLSLRFMHGRRDFSPDFLQNVIVYADKVYQAALERWPESSLLQVQYAVFLAIYPKSASRAIVYCKKAALSNTCSLDAYFMAHRVAKMLNEQNTAVHDLESQAMLRQARKHHRQALVQMRAFWHLLMGDSVDVHTMNVATTAVDHHTQGAIKLFQELSERKGQKRNPQVLRQMSHFLRTIMNDKESADMVDAEAELLEEGGGEGQSRGVSSVDRTSKVSSQGHTGFQKVLLGGQSGQSSAASGGSNSTNSLGQHVKLTFLALCLILCFSCGVYFYFNGSLQEHVVELNEAGVIVSSTAKLAALTLVKEVQGLDSCGIDLADEMRQVNAKLKYNHKEITIGENAVHGEMLDFFRTPRVAVHTTIDSVPRKVISEVVSIWDIGHLSYKTFSHVADLYDASGATSNSNSTAVAAPHSQKFQLQAASASDLTHVDILWVRQNAPTAVLHAWNVTLMKLVEDADNRIWDHGIIQVILTLGTITIILGISVVYGWSYRRINIEKSIVFSLFTQIPFPTLEKLVDDLELQIEQFEKPEHDRKEHGMGDPTPGRMDVVQTDSEDHKGLEAGLAQQEQVVDSGGAAAAGDSNDSLFKNKTLWVLIGTLLVQFLLSMGAVVTIYCIMVSQSAVPVALADREESLFLARMVIDQSNLMTQYARAYSQFGRKDNYISYWHYKHSDTSQRVLNRLTELGASKEEQLHIAAALDAQQVVTNTEMVSMRMIVAAQGFDPHSYPDVEHHQWDAHSETAHFDWSSHTDRGLHYTSRDHDLATSPKHLRDVARSILFDAKYDHDKHLVEEEIDVFHDLLVKRTEETIGTASDAVMSFIIASCVIYAALLACFVVVIFVTNQLGLMDRKVLMICLSAIIVVIAVLVMLGTMSSLKSQRLERALWKQRARDLANEEQMLSVDLATSAQKFVQFGDMAAYNRYWQVAKGPRWEGVITDIKALGLTEQETNWLDESHHLAVVVEKTQEISMLLAVWSFGLNPHMFPDVEHVQWDADAEPDMDEQKLNFPTRAYWYSSRANDMKLSPDQQRVLGRSLLYDVKFDWDMDHVRQNVDQLTKSIDKRATVNTNDMQKLLDVMAYAVIGSTALFIFVSVGMVTFLMSKVLNLRAASMTEDEILSEHTNQRKFSIAILLGLFSMVGVFAFAILHIAFCGVYPSEVSLSADREWLLTRALYYGEAVTWHHDTVSEPDRVHLEADLQLLKLKRQQLYFKADTSDGHRHYIGDGTLQSRTTFEAGGVNEIMHAWIQKLTPLTRRRDVPSTTEELSNLHYMWCTYKDLFQKLEDSRDEYVIEAEAFMKMGGIVEVIIVICVTIFIIFEYLVLVTPTIDAVVKAEESTKALLTLIPGHVLATVPAIKNYMETGTIVMGDDTNKKNLEETDQLLAFILPPSICERLKAGENPIAEYCKGVTIMFTHLVGFTKMVSMLPARELVGLLNSVFTAYDKLVESKELEKIKTVGDAYMMAANLLKKKAHCGAKAVVECGLEFLDILETLNTRQAAEFQLQQTTGVNTGNVVAGVLGYTSVAFDIWGDAVNIASRMESTGDASAVQVSPSTWEIVKPYYEATEHSVFVKGKGQMPSYRIYHGGIAGKHKDAFAKNKELDFDQRSLESNHLNEDDTSDISIDDIPLPAPQKK</sequence>
<dbReference type="GO" id="GO:0035556">
    <property type="term" value="P:intracellular signal transduction"/>
    <property type="evidence" value="ECO:0007669"/>
    <property type="project" value="InterPro"/>
</dbReference>
<feature type="transmembrane region" description="Helical" evidence="9">
    <location>
        <begin position="1573"/>
        <end position="1593"/>
    </location>
</feature>
<comment type="subcellular location">
    <subcellularLocation>
        <location evidence="1">Membrane</location>
    </subcellularLocation>
</comment>
<evidence type="ECO:0000313" key="11">
    <source>
        <dbReference type="EMBL" id="CAD9020040.1"/>
    </source>
</evidence>
<dbReference type="PANTHER" id="PTHR11920">
    <property type="entry name" value="GUANYLYL CYCLASE"/>
    <property type="match status" value="1"/>
</dbReference>
<reference evidence="11" key="1">
    <citation type="submission" date="2021-01" db="EMBL/GenBank/DDBJ databases">
        <authorList>
            <person name="Corre E."/>
            <person name="Pelletier E."/>
            <person name="Niang G."/>
            <person name="Scheremetjew M."/>
            <person name="Finn R."/>
            <person name="Kale V."/>
            <person name="Holt S."/>
            <person name="Cochrane G."/>
            <person name="Meng A."/>
            <person name="Brown T."/>
            <person name="Cohen L."/>
        </authorList>
    </citation>
    <scope>NUCLEOTIDE SEQUENCE</scope>
    <source>
        <strain evidence="11">NIES-381</strain>
    </source>
</reference>
<evidence type="ECO:0000256" key="6">
    <source>
        <dbReference type="ARBA" id="ARBA00023239"/>
    </source>
</evidence>
<dbReference type="SUPFAM" id="SSF55073">
    <property type="entry name" value="Nucleotide cyclase"/>
    <property type="match status" value="1"/>
</dbReference>
<dbReference type="Pfam" id="PF25474">
    <property type="entry name" value="TPR_TmcB"/>
    <property type="match status" value="1"/>
</dbReference>
<dbReference type="GO" id="GO:0016849">
    <property type="term" value="F:phosphorus-oxygen lyase activity"/>
    <property type="evidence" value="ECO:0007669"/>
    <property type="project" value="InterPro"/>
</dbReference>
<dbReference type="EMBL" id="HBGA01083525">
    <property type="protein sequence ID" value="CAD9020040.1"/>
    <property type="molecule type" value="Transcribed_RNA"/>
</dbReference>
<dbReference type="PROSITE" id="PS00452">
    <property type="entry name" value="GUANYLATE_CYCLASE_1"/>
    <property type="match status" value="1"/>
</dbReference>
<gene>
    <name evidence="11" type="ORF">EGYM00392_LOCUS31154</name>
</gene>
<evidence type="ECO:0000256" key="5">
    <source>
        <dbReference type="ARBA" id="ARBA00023136"/>
    </source>
</evidence>
<accession>A0A7S1IQX4</accession>
<evidence type="ECO:0000256" key="1">
    <source>
        <dbReference type="ARBA" id="ARBA00004370"/>
    </source>
</evidence>
<comment type="similarity">
    <text evidence="7">Belongs to the adenylyl cyclase class-4/guanylyl cyclase family.</text>
</comment>
<evidence type="ECO:0000259" key="10">
    <source>
        <dbReference type="PROSITE" id="PS50125"/>
    </source>
</evidence>
<organism evidence="11">
    <name type="scientific">Eutreptiella gymnastica</name>
    <dbReference type="NCBI Taxonomy" id="73025"/>
    <lineage>
        <taxon>Eukaryota</taxon>
        <taxon>Discoba</taxon>
        <taxon>Euglenozoa</taxon>
        <taxon>Euglenida</taxon>
        <taxon>Spirocuta</taxon>
        <taxon>Euglenophyceae</taxon>
        <taxon>Eutreptiales</taxon>
        <taxon>Eutreptiaceae</taxon>
        <taxon>Eutreptiella</taxon>
    </lineage>
</organism>
<evidence type="ECO:0000256" key="4">
    <source>
        <dbReference type="ARBA" id="ARBA00022989"/>
    </source>
</evidence>
<dbReference type="Gene3D" id="3.30.70.1230">
    <property type="entry name" value="Nucleotide cyclase"/>
    <property type="match status" value="1"/>
</dbReference>
<feature type="transmembrane region" description="Helical" evidence="9">
    <location>
        <begin position="53"/>
        <end position="77"/>
    </location>
</feature>
<feature type="transmembrane region" description="Helical" evidence="9">
    <location>
        <begin position="865"/>
        <end position="887"/>
    </location>
</feature>